<dbReference type="CDD" id="cd02440">
    <property type="entry name" value="AdoMet_MTases"/>
    <property type="match status" value="1"/>
</dbReference>
<evidence type="ECO:0000256" key="1">
    <source>
        <dbReference type="ARBA" id="ARBA00022603"/>
    </source>
</evidence>
<evidence type="ECO:0000259" key="3">
    <source>
        <dbReference type="Pfam" id="PF13649"/>
    </source>
</evidence>
<dbReference type="GO" id="GO:0032259">
    <property type="term" value="P:methylation"/>
    <property type="evidence" value="ECO:0007669"/>
    <property type="project" value="UniProtKB-KW"/>
</dbReference>
<sequence>MDEKLGNASQAQYWSDGPGRKWVQQREPLDALMAPVLDLVLEGAGLTPGAQVLDIGCGTGTSTIEIAQGIAPGGRVVAVDIAASLLDEARIRADGVPGAHFILADAQTHAFELGAFDMALSRFGVMFFSDPVQAFRNIASALKPGCPLIFAAWCGVDDNPWFGIPAKAAMDRLGSVPPSDPRAPGPMAFQDGEYVTGLLTDAGLREVSVTREEIYLTPDGTAAEVAALSTRIGPATRVIKEHNATKEDIAAIQDVVCAKISDFETPEGIRVPAAIHICTAHAPG</sequence>
<keyword evidence="2" id="KW-0808">Transferase</keyword>
<dbReference type="EMBL" id="CP106738">
    <property type="protein sequence ID" value="UXX82650.1"/>
    <property type="molecule type" value="Genomic_DNA"/>
</dbReference>
<organism evidence="4 5">
    <name type="scientific">Roseovarius pelagicus</name>
    <dbReference type="NCBI Taxonomy" id="2980108"/>
    <lineage>
        <taxon>Bacteria</taxon>
        <taxon>Pseudomonadati</taxon>
        <taxon>Pseudomonadota</taxon>
        <taxon>Alphaproteobacteria</taxon>
        <taxon>Rhodobacterales</taxon>
        <taxon>Roseobacteraceae</taxon>
        <taxon>Roseovarius</taxon>
    </lineage>
</organism>
<dbReference type="Pfam" id="PF13649">
    <property type="entry name" value="Methyltransf_25"/>
    <property type="match status" value="1"/>
</dbReference>
<evidence type="ECO:0000313" key="5">
    <source>
        <dbReference type="Proteomes" id="UP001064087"/>
    </source>
</evidence>
<evidence type="ECO:0000313" key="4">
    <source>
        <dbReference type="EMBL" id="UXX82650.1"/>
    </source>
</evidence>
<dbReference type="Gene3D" id="3.40.50.150">
    <property type="entry name" value="Vaccinia Virus protein VP39"/>
    <property type="match status" value="1"/>
</dbReference>
<protein>
    <submittedName>
        <fullName evidence="4">Class I SAM-dependent methyltransferase</fullName>
    </submittedName>
</protein>
<dbReference type="GO" id="GO:0008168">
    <property type="term" value="F:methyltransferase activity"/>
    <property type="evidence" value="ECO:0007669"/>
    <property type="project" value="UniProtKB-KW"/>
</dbReference>
<evidence type="ECO:0000256" key="2">
    <source>
        <dbReference type="ARBA" id="ARBA00022679"/>
    </source>
</evidence>
<gene>
    <name evidence="4" type="ORF">N7U68_16395</name>
</gene>
<dbReference type="PANTHER" id="PTHR43861:SF1">
    <property type="entry name" value="TRANS-ACONITATE 2-METHYLTRANSFERASE"/>
    <property type="match status" value="1"/>
</dbReference>
<dbReference type="SUPFAM" id="SSF53335">
    <property type="entry name" value="S-adenosyl-L-methionine-dependent methyltransferases"/>
    <property type="match status" value="1"/>
</dbReference>
<dbReference type="PANTHER" id="PTHR43861">
    <property type="entry name" value="TRANS-ACONITATE 2-METHYLTRANSFERASE-RELATED"/>
    <property type="match status" value="1"/>
</dbReference>
<feature type="domain" description="Methyltransferase" evidence="3">
    <location>
        <begin position="52"/>
        <end position="145"/>
    </location>
</feature>
<dbReference type="Proteomes" id="UP001064087">
    <property type="component" value="Chromosome"/>
</dbReference>
<accession>A0ABY6DAR0</accession>
<name>A0ABY6DAR0_9RHOB</name>
<proteinExistence type="predicted"/>
<dbReference type="InterPro" id="IPR029063">
    <property type="entry name" value="SAM-dependent_MTases_sf"/>
</dbReference>
<dbReference type="RefSeq" id="WP_165193830.1">
    <property type="nucleotide sequence ID" value="NZ_CP106738.1"/>
</dbReference>
<keyword evidence="1 4" id="KW-0489">Methyltransferase</keyword>
<dbReference type="InterPro" id="IPR041698">
    <property type="entry name" value="Methyltransf_25"/>
</dbReference>
<reference evidence="4" key="1">
    <citation type="submission" date="2022-10" db="EMBL/GenBank/DDBJ databases">
        <title>Roseovarius pelagicus sp. nov., isolated from Arctic seawater.</title>
        <authorList>
            <person name="Hong Y.W."/>
            <person name="Hwang C.Y."/>
        </authorList>
    </citation>
    <scope>NUCLEOTIDE SEQUENCE</scope>
    <source>
        <strain evidence="4">HL-MP18</strain>
    </source>
</reference>
<keyword evidence="5" id="KW-1185">Reference proteome</keyword>